<dbReference type="InterPro" id="IPR009003">
    <property type="entry name" value="Peptidase_S1_PA"/>
</dbReference>
<proteinExistence type="predicted"/>
<dbReference type="EMBL" id="WHJC01000159">
    <property type="protein sequence ID" value="MPQ44139.1"/>
    <property type="molecule type" value="Genomic_DNA"/>
</dbReference>
<evidence type="ECO:0000259" key="1">
    <source>
        <dbReference type="Pfam" id="PF00089"/>
    </source>
</evidence>
<gene>
    <name evidence="2" type="ORF">GBZ86_10235</name>
</gene>
<sequence>MNSLLQNTIIDISHNHYDIFLNKDNVIGIGLGNKVKNGIDTGETCIHVLVSKKIPTNDLNPSQKIPETYLGIKTDVIEAGIVKPFGLTDKVRPLICGYSISPANTNYAGTAGAIVEDKEKNRYILSNNHVLANKNTMPIGTPILQPGVLDGSNSASNIVAYLHKFVVVNFPNSNSKPPNNYTDCAIALIKPNIDYSPLINTIGAVKGIGDVSVGMGVKKSGRTSGYSTGKISSTNVSIIVDFGNGTDPLFKEQIVTTSIASPGDSGSLVVDNYNYAVGLLMSGSNQITVCNPIKRVLTFLNVNLVTS</sequence>
<dbReference type="Gene3D" id="2.40.10.10">
    <property type="entry name" value="Trypsin-like serine proteases"/>
    <property type="match status" value="1"/>
</dbReference>
<evidence type="ECO:0000313" key="2">
    <source>
        <dbReference type="EMBL" id="MPQ44139.1"/>
    </source>
</evidence>
<evidence type="ECO:0000313" key="3">
    <source>
        <dbReference type="Proteomes" id="UP000430345"/>
    </source>
</evidence>
<keyword evidence="2" id="KW-0378">Hydrolase</keyword>
<protein>
    <submittedName>
        <fullName evidence="2">Trypsin-like serine protease</fullName>
    </submittedName>
</protein>
<comment type="caution">
    <text evidence="2">The sequence shown here is derived from an EMBL/GenBank/DDBJ whole genome shotgun (WGS) entry which is preliminary data.</text>
</comment>
<reference evidence="2 3" key="1">
    <citation type="submission" date="2019-10" db="EMBL/GenBank/DDBJ databases">
        <title>The Genome Sequence of Clostridium tarantellae Isolated from Fish Brain.</title>
        <authorList>
            <person name="Bano L."/>
            <person name="Kiel M."/>
            <person name="Sales G."/>
            <person name="Doxey A.C."/>
            <person name="Mansfield M.J."/>
            <person name="Schiavone M."/>
            <person name="Rossetto O."/>
            <person name="Pirazzini M."/>
            <person name="Dobrindt U."/>
            <person name="Montecucco C."/>
        </authorList>
    </citation>
    <scope>NUCLEOTIDE SEQUENCE [LARGE SCALE GENOMIC DNA]</scope>
    <source>
        <strain evidence="2 3">DSM 3997</strain>
    </source>
</reference>
<dbReference type="OrthoDB" id="104542at2"/>
<dbReference type="Pfam" id="PF00089">
    <property type="entry name" value="Trypsin"/>
    <property type="match status" value="1"/>
</dbReference>
<dbReference type="SUPFAM" id="SSF50494">
    <property type="entry name" value="Trypsin-like serine proteases"/>
    <property type="match status" value="1"/>
</dbReference>
<organism evidence="2 3">
    <name type="scientific">Clostridium tarantellae</name>
    <dbReference type="NCBI Taxonomy" id="39493"/>
    <lineage>
        <taxon>Bacteria</taxon>
        <taxon>Bacillati</taxon>
        <taxon>Bacillota</taxon>
        <taxon>Clostridia</taxon>
        <taxon>Eubacteriales</taxon>
        <taxon>Clostridiaceae</taxon>
        <taxon>Clostridium</taxon>
    </lineage>
</organism>
<dbReference type="InterPro" id="IPR043504">
    <property type="entry name" value="Peptidase_S1_PA_chymotrypsin"/>
</dbReference>
<keyword evidence="2" id="KW-0645">Protease</keyword>
<dbReference type="RefSeq" id="WP_152890352.1">
    <property type="nucleotide sequence ID" value="NZ_WHJC01000159.1"/>
</dbReference>
<accession>A0A6I1MVB2</accession>
<dbReference type="AlphaFoldDB" id="A0A6I1MVB2"/>
<dbReference type="Proteomes" id="UP000430345">
    <property type="component" value="Unassembled WGS sequence"/>
</dbReference>
<keyword evidence="3" id="KW-1185">Reference proteome</keyword>
<dbReference type="InterPro" id="IPR001254">
    <property type="entry name" value="Trypsin_dom"/>
</dbReference>
<name>A0A6I1MVB2_9CLOT</name>
<dbReference type="GO" id="GO:0006508">
    <property type="term" value="P:proteolysis"/>
    <property type="evidence" value="ECO:0007669"/>
    <property type="project" value="UniProtKB-KW"/>
</dbReference>
<feature type="domain" description="Peptidase S1" evidence="1">
    <location>
        <begin position="121"/>
        <end position="284"/>
    </location>
</feature>
<dbReference type="GO" id="GO:0004252">
    <property type="term" value="F:serine-type endopeptidase activity"/>
    <property type="evidence" value="ECO:0007669"/>
    <property type="project" value="InterPro"/>
</dbReference>